<dbReference type="PRINTS" id="PR00081">
    <property type="entry name" value="GDHRDH"/>
</dbReference>
<dbReference type="PANTHER" id="PTHR42901">
    <property type="entry name" value="ALCOHOL DEHYDROGENASE"/>
    <property type="match status" value="1"/>
</dbReference>
<sequence length="253" mass="27532">MDIKKGSVLITGASSGFGLATAKRFLSEGIRVIAIARRMERLNELKEEHGDQVLVGTVDVRNKDEVEGFLSKLEEPFSNIDCLINNAGLSLGFGPAQSNSLDDWEQIIDTNIKGLLYCTHAVLPSMIKKDRGQIINIGSIAAYYPYVGGNVYAASKAFVNSFSLNLKSDLTGTGVRVCCVAPGMSKTEFALVRFKGDQSKANALYSGKEYLRPEDVAESVYWCYAAPAHVNINVLEVIPTRQHFSLGFPTVTG</sequence>
<dbReference type="SUPFAM" id="SSF51735">
    <property type="entry name" value="NAD(P)-binding Rossmann-fold domains"/>
    <property type="match status" value="1"/>
</dbReference>
<reference evidence="4 5" key="1">
    <citation type="submission" date="2019-02" db="EMBL/GenBank/DDBJ databases">
        <title>Marinobacter halodurans sp. nov., a marine bacterium isolated from sea tidal flat.</title>
        <authorList>
            <person name="Yoo Y."/>
            <person name="Lee D.W."/>
            <person name="Kim B.S."/>
            <person name="Kim J.-J."/>
        </authorList>
    </citation>
    <scope>NUCLEOTIDE SEQUENCE [LARGE SCALE GENOMIC DNA]</scope>
    <source>
        <strain evidence="4 5">YJ-S3-2</strain>
    </source>
</reference>
<comment type="similarity">
    <text evidence="1 3">Belongs to the short-chain dehydrogenases/reductases (SDR) family.</text>
</comment>
<accession>A0ABY1ZFZ7</accession>
<dbReference type="InterPro" id="IPR002347">
    <property type="entry name" value="SDR_fam"/>
</dbReference>
<dbReference type="Pfam" id="PF00106">
    <property type="entry name" value="adh_short"/>
    <property type="match status" value="1"/>
</dbReference>
<dbReference type="PANTHER" id="PTHR42901:SF1">
    <property type="entry name" value="ALCOHOL DEHYDROGENASE"/>
    <property type="match status" value="1"/>
</dbReference>
<evidence type="ECO:0000313" key="4">
    <source>
        <dbReference type="EMBL" id="TBW50335.1"/>
    </source>
</evidence>
<evidence type="ECO:0000256" key="1">
    <source>
        <dbReference type="ARBA" id="ARBA00006484"/>
    </source>
</evidence>
<dbReference type="RefSeq" id="WP_131483330.1">
    <property type="nucleotide sequence ID" value="NZ_SJDL01000035.1"/>
</dbReference>
<evidence type="ECO:0000256" key="2">
    <source>
        <dbReference type="ARBA" id="ARBA00023002"/>
    </source>
</evidence>
<gene>
    <name evidence="4" type="ORF">EZI54_18300</name>
</gene>
<dbReference type="InterPro" id="IPR036291">
    <property type="entry name" value="NAD(P)-bd_dom_sf"/>
</dbReference>
<proteinExistence type="inferred from homology"/>
<comment type="caution">
    <text evidence="4">The sequence shown here is derived from an EMBL/GenBank/DDBJ whole genome shotgun (WGS) entry which is preliminary data.</text>
</comment>
<dbReference type="Gene3D" id="3.40.50.720">
    <property type="entry name" value="NAD(P)-binding Rossmann-like Domain"/>
    <property type="match status" value="1"/>
</dbReference>
<dbReference type="EMBL" id="SJDL01000035">
    <property type="protein sequence ID" value="TBW50335.1"/>
    <property type="molecule type" value="Genomic_DNA"/>
</dbReference>
<protein>
    <submittedName>
        <fullName evidence="4">SDR family NAD(P)-dependent oxidoreductase</fullName>
    </submittedName>
</protein>
<keyword evidence="2" id="KW-0560">Oxidoreductase</keyword>
<organism evidence="4 5">
    <name type="scientific">Marinobacter halodurans</name>
    <dbReference type="NCBI Taxonomy" id="2528979"/>
    <lineage>
        <taxon>Bacteria</taxon>
        <taxon>Pseudomonadati</taxon>
        <taxon>Pseudomonadota</taxon>
        <taxon>Gammaproteobacteria</taxon>
        <taxon>Pseudomonadales</taxon>
        <taxon>Marinobacteraceae</taxon>
        <taxon>Marinobacter</taxon>
    </lineage>
</organism>
<name>A0ABY1ZFZ7_9GAMM</name>
<dbReference type="PRINTS" id="PR00080">
    <property type="entry name" value="SDRFAMILY"/>
</dbReference>
<evidence type="ECO:0000256" key="3">
    <source>
        <dbReference type="RuleBase" id="RU000363"/>
    </source>
</evidence>
<dbReference type="Proteomes" id="UP000313645">
    <property type="component" value="Unassembled WGS sequence"/>
</dbReference>
<evidence type="ECO:0000313" key="5">
    <source>
        <dbReference type="Proteomes" id="UP000313645"/>
    </source>
</evidence>
<keyword evidence="5" id="KW-1185">Reference proteome</keyword>